<protein>
    <recommendedName>
        <fullName evidence="1">ATPase AAA-type core domain-containing protein</fullName>
    </recommendedName>
</protein>
<dbReference type="InterPro" id="IPR003959">
    <property type="entry name" value="ATPase_AAA_core"/>
</dbReference>
<dbReference type="PANTHER" id="PTHR32182:SF22">
    <property type="entry name" value="ATP-DEPENDENT ENDONUCLEASE, OLD FAMILY-RELATED"/>
    <property type="match status" value="1"/>
</dbReference>
<evidence type="ECO:0000313" key="3">
    <source>
        <dbReference type="Proteomes" id="UP000214646"/>
    </source>
</evidence>
<evidence type="ECO:0000259" key="1">
    <source>
        <dbReference type="Pfam" id="PF13304"/>
    </source>
</evidence>
<dbReference type="RefSeq" id="WP_088253696.1">
    <property type="nucleotide sequence ID" value="NZ_NIDE01000003.1"/>
</dbReference>
<dbReference type="Gene3D" id="3.40.50.300">
    <property type="entry name" value="P-loop containing nucleotide triphosphate hydrolases"/>
    <property type="match status" value="2"/>
</dbReference>
<gene>
    <name evidence="2" type="ORF">FRUB_02352</name>
</gene>
<name>A0A225DSH9_9BACT</name>
<organism evidence="2 3">
    <name type="scientific">Fimbriiglobus ruber</name>
    <dbReference type="NCBI Taxonomy" id="1908690"/>
    <lineage>
        <taxon>Bacteria</taxon>
        <taxon>Pseudomonadati</taxon>
        <taxon>Planctomycetota</taxon>
        <taxon>Planctomycetia</taxon>
        <taxon>Gemmatales</taxon>
        <taxon>Gemmataceae</taxon>
        <taxon>Fimbriiglobus</taxon>
    </lineage>
</organism>
<comment type="caution">
    <text evidence="2">The sequence shown here is derived from an EMBL/GenBank/DDBJ whole genome shotgun (WGS) entry which is preliminary data.</text>
</comment>
<dbReference type="PANTHER" id="PTHR32182">
    <property type="entry name" value="DNA REPLICATION AND REPAIR PROTEIN RECF"/>
    <property type="match status" value="1"/>
</dbReference>
<dbReference type="AlphaFoldDB" id="A0A225DSH9"/>
<dbReference type="SUPFAM" id="SSF52540">
    <property type="entry name" value="P-loop containing nucleoside triphosphate hydrolases"/>
    <property type="match status" value="1"/>
</dbReference>
<dbReference type="InterPro" id="IPR027417">
    <property type="entry name" value="P-loop_NTPase"/>
</dbReference>
<evidence type="ECO:0000313" key="2">
    <source>
        <dbReference type="EMBL" id="OWK44420.1"/>
    </source>
</evidence>
<feature type="domain" description="ATPase AAA-type core" evidence="1">
    <location>
        <begin position="23"/>
        <end position="56"/>
    </location>
</feature>
<dbReference type="EMBL" id="NIDE01000003">
    <property type="protein sequence ID" value="OWK44420.1"/>
    <property type="molecule type" value="Genomic_DNA"/>
</dbReference>
<keyword evidence="3" id="KW-1185">Reference proteome</keyword>
<dbReference type="OrthoDB" id="9814775at2"/>
<accession>A0A225DSH9</accession>
<dbReference type="GO" id="GO:0016887">
    <property type="term" value="F:ATP hydrolysis activity"/>
    <property type="evidence" value="ECO:0007669"/>
    <property type="project" value="InterPro"/>
</dbReference>
<dbReference type="GO" id="GO:0000731">
    <property type="term" value="P:DNA synthesis involved in DNA repair"/>
    <property type="evidence" value="ECO:0007669"/>
    <property type="project" value="TreeGrafter"/>
</dbReference>
<dbReference type="Pfam" id="PF13304">
    <property type="entry name" value="AAA_21"/>
    <property type="match status" value="2"/>
</dbReference>
<feature type="domain" description="ATPase AAA-type core" evidence="1">
    <location>
        <begin position="290"/>
        <end position="410"/>
    </location>
</feature>
<dbReference type="Proteomes" id="UP000214646">
    <property type="component" value="Unassembled WGS sequence"/>
</dbReference>
<reference evidence="3" key="1">
    <citation type="submission" date="2017-06" db="EMBL/GenBank/DDBJ databases">
        <title>Genome analysis of Fimbriiglobus ruber SP5, the first member of the order Planctomycetales with confirmed chitinolytic capability.</title>
        <authorList>
            <person name="Ravin N.V."/>
            <person name="Rakitin A.L."/>
            <person name="Ivanova A.A."/>
            <person name="Beletsky A.V."/>
            <person name="Kulichevskaya I.S."/>
            <person name="Mardanov A.V."/>
            <person name="Dedysh S.N."/>
        </authorList>
    </citation>
    <scope>NUCLEOTIDE SEQUENCE [LARGE SCALE GENOMIC DNA]</scope>
    <source>
        <strain evidence="3">SP5</strain>
    </source>
</reference>
<dbReference type="GO" id="GO:0005524">
    <property type="term" value="F:ATP binding"/>
    <property type="evidence" value="ECO:0007669"/>
    <property type="project" value="InterPro"/>
</dbReference>
<dbReference type="GO" id="GO:0006302">
    <property type="term" value="P:double-strand break repair"/>
    <property type="evidence" value="ECO:0007669"/>
    <property type="project" value="TreeGrafter"/>
</dbReference>
<sequence length="505" mass="55505">MITRLKVSGFKNLIDVDVYFGAFTCIAGPNGVGKSNLFDAIRLLSALADHTLIDAARSVRDGSDSNWDVRSLFHRDGNQFANEMSFTVEMIIPSSGQDGILQSSIKATSTLLEYELILSYDAATNGGIANPLRIVKEQLVPIARGEAPKHIRFPQSAGWKSSVLLGRRTVPYISTKEQNGQPIIHLHQDKQAEQASGGRTFQNPAATLSRTVLSLTNSGESPTALLAKREMQSWRLLQLEPSALRQPNAFLAAPRLGSNGSNLPATLYRLAHQSTDQSADASKDTSEPPVYSRVASRLYDLLGDVRRVHVDRDDKRDLLTLQVIDKRGTPHPARSLSDGTLRFLALSVLAEDPDASGVICFEEPENGIHPLRIEAMLTLLTDIACDTKEPIGETNPLRQVIVNTHSPGVVRIVDADDLIVATAAETLRGDRRFERVEFGCMSNSWRSKIFGAKTFSLGNLFVYLDPKEYQQPPNGKHGAHKRTRVIDHPAVLERNLFSQIADSAE</sequence>
<proteinExistence type="predicted"/>